<organism evidence="1 2">
    <name type="scientific">Cystobacter fuscus</name>
    <dbReference type="NCBI Taxonomy" id="43"/>
    <lineage>
        <taxon>Bacteria</taxon>
        <taxon>Pseudomonadati</taxon>
        <taxon>Myxococcota</taxon>
        <taxon>Myxococcia</taxon>
        <taxon>Myxococcales</taxon>
        <taxon>Cystobacterineae</taxon>
        <taxon>Archangiaceae</taxon>
        <taxon>Cystobacter</taxon>
    </lineage>
</organism>
<name>A0A250IY15_9BACT</name>
<proteinExistence type="predicted"/>
<gene>
    <name evidence="1" type="ORF">CYFUS_001587</name>
</gene>
<dbReference type="KEGG" id="cfus:CYFUS_001587"/>
<sequence length="43" mass="4956">MSAREEPLIPNNPEKFCVYSDGVTGECWCQEPINRWGRGRVTE</sequence>
<accession>A0A250IY15</accession>
<evidence type="ECO:0000313" key="1">
    <source>
        <dbReference type="EMBL" id="ATB36173.1"/>
    </source>
</evidence>
<dbReference type="EMBL" id="CP022098">
    <property type="protein sequence ID" value="ATB36173.1"/>
    <property type="molecule type" value="Genomic_DNA"/>
</dbReference>
<dbReference type="AlphaFoldDB" id="A0A250IY15"/>
<reference evidence="1 2" key="1">
    <citation type="submission" date="2017-06" db="EMBL/GenBank/DDBJ databases">
        <title>Sequencing and comparative analysis of myxobacterial genomes.</title>
        <authorList>
            <person name="Rupp O."/>
            <person name="Goesmann A."/>
            <person name="Sogaard-Andersen L."/>
        </authorList>
    </citation>
    <scope>NUCLEOTIDE SEQUENCE [LARGE SCALE GENOMIC DNA]</scope>
    <source>
        <strain evidence="1 2">DSM 52655</strain>
    </source>
</reference>
<protein>
    <submittedName>
        <fullName evidence="1">Uncharacterized protein</fullName>
    </submittedName>
</protein>
<evidence type="ECO:0000313" key="2">
    <source>
        <dbReference type="Proteomes" id="UP000217257"/>
    </source>
</evidence>
<dbReference type="Proteomes" id="UP000217257">
    <property type="component" value="Chromosome"/>
</dbReference>